<evidence type="ECO:0000313" key="1">
    <source>
        <dbReference type="Proteomes" id="UP000515211"/>
    </source>
</evidence>
<name>A0A6P4CFW9_ARADU</name>
<gene>
    <name evidence="2" type="primary">LOC107475656</name>
</gene>
<keyword evidence="1" id="KW-1185">Reference proteome</keyword>
<dbReference type="PANTHER" id="PTHR33710">
    <property type="entry name" value="BNAC02G09200D PROTEIN"/>
    <property type="match status" value="1"/>
</dbReference>
<dbReference type="AlphaFoldDB" id="A0A6P4CFW9"/>
<organism evidence="1 2">
    <name type="scientific">Arachis duranensis</name>
    <name type="common">Wild peanut</name>
    <dbReference type="NCBI Taxonomy" id="130453"/>
    <lineage>
        <taxon>Eukaryota</taxon>
        <taxon>Viridiplantae</taxon>
        <taxon>Streptophyta</taxon>
        <taxon>Embryophyta</taxon>
        <taxon>Tracheophyta</taxon>
        <taxon>Spermatophyta</taxon>
        <taxon>Magnoliopsida</taxon>
        <taxon>eudicotyledons</taxon>
        <taxon>Gunneridae</taxon>
        <taxon>Pentapetalae</taxon>
        <taxon>rosids</taxon>
        <taxon>fabids</taxon>
        <taxon>Fabales</taxon>
        <taxon>Fabaceae</taxon>
        <taxon>Papilionoideae</taxon>
        <taxon>50 kb inversion clade</taxon>
        <taxon>dalbergioids sensu lato</taxon>
        <taxon>Dalbergieae</taxon>
        <taxon>Pterocarpus clade</taxon>
        <taxon>Arachis</taxon>
    </lineage>
</organism>
<dbReference type="PANTHER" id="PTHR33710:SF71">
    <property type="entry name" value="ENDONUCLEASE_EXONUCLEASE_PHOSPHATASE DOMAIN-CONTAINING PROTEIN"/>
    <property type="match status" value="1"/>
</dbReference>
<protein>
    <submittedName>
        <fullName evidence="2">Uncharacterized protein LOC107475656</fullName>
    </submittedName>
</protein>
<accession>A0A6P4CFW9</accession>
<dbReference type="GeneID" id="107475656"/>
<dbReference type="KEGG" id="adu:107475656"/>
<evidence type="ECO:0000313" key="2">
    <source>
        <dbReference type="RefSeq" id="XP_015950801.1"/>
    </source>
</evidence>
<dbReference type="Proteomes" id="UP000515211">
    <property type="component" value="Chromosome 2"/>
</dbReference>
<dbReference type="SUPFAM" id="SSF56219">
    <property type="entry name" value="DNase I-like"/>
    <property type="match status" value="1"/>
</dbReference>
<dbReference type="OrthoDB" id="1748181at2759"/>
<dbReference type="RefSeq" id="XP_015950801.1">
    <property type="nucleotide sequence ID" value="XM_016095315.1"/>
</dbReference>
<sequence length="171" mass="20202">MRDFNAITAYHEREGGRSKSTSSIEGFNNFLNMGGMVDLGFEGCRFTWSNRPYGGNLVRERLDWCLTTSNWCEAYPRSAVVHLNDQGSDHRPILLITEEEQRKIKRRFRFQERWCDEEEVGRIVREGWKDAVQGSPMFQLFTKLKRCRHHLVEWQWSKGSNSLQQINDLKQ</sequence>
<dbReference type="Gene3D" id="3.60.10.10">
    <property type="entry name" value="Endonuclease/exonuclease/phosphatase"/>
    <property type="match status" value="1"/>
</dbReference>
<dbReference type="InterPro" id="IPR036691">
    <property type="entry name" value="Endo/exonu/phosph_ase_sf"/>
</dbReference>
<proteinExistence type="predicted"/>
<reference evidence="1" key="1">
    <citation type="journal article" date="2016" name="Nat. Genet.">
        <title>The genome sequences of Arachis duranensis and Arachis ipaensis, the diploid ancestors of cultivated peanut.</title>
        <authorList>
            <person name="Bertioli D.J."/>
            <person name="Cannon S.B."/>
            <person name="Froenicke L."/>
            <person name="Huang G."/>
            <person name="Farmer A.D."/>
            <person name="Cannon E.K."/>
            <person name="Liu X."/>
            <person name="Gao D."/>
            <person name="Clevenger J."/>
            <person name="Dash S."/>
            <person name="Ren L."/>
            <person name="Moretzsohn M.C."/>
            <person name="Shirasawa K."/>
            <person name="Huang W."/>
            <person name="Vidigal B."/>
            <person name="Abernathy B."/>
            <person name="Chu Y."/>
            <person name="Niederhuth C.E."/>
            <person name="Umale P."/>
            <person name="Araujo A.C."/>
            <person name="Kozik A."/>
            <person name="Kim K.D."/>
            <person name="Burow M.D."/>
            <person name="Varshney R.K."/>
            <person name="Wang X."/>
            <person name="Zhang X."/>
            <person name="Barkley N."/>
            <person name="Guimaraes P.M."/>
            <person name="Isobe S."/>
            <person name="Guo B."/>
            <person name="Liao B."/>
            <person name="Stalker H.T."/>
            <person name="Schmitz R.J."/>
            <person name="Scheffler B.E."/>
            <person name="Leal-Bertioli S.C."/>
            <person name="Xun X."/>
            <person name="Jackson S.A."/>
            <person name="Michelmore R."/>
            <person name="Ozias-Akins P."/>
        </authorList>
    </citation>
    <scope>NUCLEOTIDE SEQUENCE [LARGE SCALE GENOMIC DNA]</scope>
    <source>
        <strain evidence="1">cv. V14167</strain>
    </source>
</reference>
<reference evidence="2" key="2">
    <citation type="submission" date="2025-08" db="UniProtKB">
        <authorList>
            <consortium name="RefSeq"/>
        </authorList>
    </citation>
    <scope>IDENTIFICATION</scope>
    <source>
        <tissue evidence="2">Whole plant</tissue>
    </source>
</reference>